<accession>A0A3B1DIZ1</accession>
<organism evidence="1">
    <name type="scientific">hydrothermal vent metagenome</name>
    <dbReference type="NCBI Taxonomy" id="652676"/>
    <lineage>
        <taxon>unclassified sequences</taxon>
        <taxon>metagenomes</taxon>
        <taxon>ecological metagenomes</taxon>
    </lineage>
</organism>
<sequence length="51" mass="6032">MPFDISIEPLALQDIQKEIDYYDEQQIGLGHTFEEILDNHFTSIETNPFFQ</sequence>
<reference evidence="1" key="1">
    <citation type="submission" date="2018-06" db="EMBL/GenBank/DDBJ databases">
        <authorList>
            <person name="Zhirakovskaya E."/>
        </authorList>
    </citation>
    <scope>NUCLEOTIDE SEQUENCE</scope>
</reference>
<protein>
    <recommendedName>
        <fullName evidence="2">Death on curing protein, Doc toxin</fullName>
    </recommendedName>
</protein>
<dbReference type="EMBL" id="UOGJ01000017">
    <property type="protein sequence ID" value="VAX34920.1"/>
    <property type="molecule type" value="Genomic_DNA"/>
</dbReference>
<evidence type="ECO:0008006" key="2">
    <source>
        <dbReference type="Google" id="ProtNLM"/>
    </source>
</evidence>
<evidence type="ECO:0000313" key="1">
    <source>
        <dbReference type="EMBL" id="VAX34920.1"/>
    </source>
</evidence>
<gene>
    <name evidence="1" type="ORF">MNBD_UNCLBAC01-1442</name>
</gene>
<proteinExistence type="predicted"/>
<feature type="non-terminal residue" evidence="1">
    <location>
        <position position="51"/>
    </location>
</feature>
<name>A0A3B1DIZ1_9ZZZZ</name>
<dbReference type="AlphaFoldDB" id="A0A3B1DIZ1"/>